<evidence type="ECO:0000313" key="4">
    <source>
        <dbReference type="Proteomes" id="UP000183365"/>
    </source>
</evidence>
<dbReference type="OrthoDB" id="275227at2759"/>
<keyword evidence="4" id="KW-1185">Reference proteome</keyword>
<dbReference type="EMBL" id="FQNF01000059">
    <property type="protein sequence ID" value="SGZ40678.1"/>
    <property type="molecule type" value="Genomic_DNA"/>
</dbReference>
<dbReference type="GO" id="GO:0046872">
    <property type="term" value="F:metal ion binding"/>
    <property type="evidence" value="ECO:0007669"/>
    <property type="project" value="InterPro"/>
</dbReference>
<dbReference type="Pfam" id="PF02777">
    <property type="entry name" value="Sod_Fe_C"/>
    <property type="match status" value="1"/>
</dbReference>
<reference evidence="4" key="1">
    <citation type="submission" date="2016-11" db="EMBL/GenBank/DDBJ databases">
        <authorList>
            <person name="Guldener U."/>
        </authorList>
    </citation>
    <scope>NUCLEOTIDE SEQUENCE [LARGE SCALE GENOMIC DNA]</scope>
</reference>
<evidence type="ECO:0000259" key="2">
    <source>
        <dbReference type="Pfam" id="PF02777"/>
    </source>
</evidence>
<evidence type="ECO:0000256" key="1">
    <source>
        <dbReference type="ARBA" id="ARBA00037226"/>
    </source>
</evidence>
<dbReference type="AlphaFoldDB" id="A0A1L0FM88"/>
<protein>
    <recommendedName>
        <fullName evidence="2">Manganese/iron superoxide dismutase C-terminal domain-containing protein</fullName>
    </recommendedName>
</protein>
<gene>
    <name evidence="3" type="ORF">HGUI_02878</name>
</gene>
<sequence length="359" mass="41793">MFSRCIKVNKHVCRNAAFVAKTEKVSIVPEIQSIQENASKVWSNDVFKQYYNTRVVEPLEEAMKIFNEKTKNPDETINNVADINQKFITNQLKNNLFTGQGKKSFTKLSLVNNSSFALSSLTKNEQAEQSINPVLTPNLYHLIMRSFGSLEEFEKLLLLSAKHIQGDGFTWLVLNTDMTRKNFTEDKSYQDLMNEFKLDSMEYNYDNEAIKIINSLHSLKVLNTYNAGSPFVFDRFNGAFEKTLLYIENSAEVQTKRSEQLDALRKEMEQRFLRDKDPTVEKDSLSYMYEMYKQEKRINLSLNLLIRTDPVLAIDCSPKLWLLDYGVEGKMEYLKNLYSVTNWSLIEKRLVTYLESVQK</sequence>
<proteinExistence type="predicted"/>
<accession>A0A1L0FM88</accession>
<feature type="domain" description="Manganese/iron superoxide dismutase C-terminal" evidence="2">
    <location>
        <begin position="138"/>
        <end position="194"/>
    </location>
</feature>
<dbReference type="Gene3D" id="3.55.40.20">
    <property type="entry name" value="Iron/manganese superoxide dismutase, C-terminal domain"/>
    <property type="match status" value="1"/>
</dbReference>
<dbReference type="PANTHER" id="PTHR43595">
    <property type="entry name" value="37S RIBOSOMAL PROTEIN S26, MITOCHONDRIAL"/>
    <property type="match status" value="1"/>
</dbReference>
<dbReference type="GO" id="GO:0005737">
    <property type="term" value="C:cytoplasm"/>
    <property type="evidence" value="ECO:0007669"/>
    <property type="project" value="TreeGrafter"/>
</dbReference>
<comment type="function">
    <text evidence="1">Component of the mitochondrial ribosome (mitoribosome), a dedicated translation machinery responsible for the synthesis of mitochondrial genome-encoded proteins, including at least some of the essential transmembrane subunits of the mitochondrial respiratory chain. The mitoribosomes are attached to the mitochondrial inner membrane and translation products are cotranslationally integrated into the membrane.</text>
</comment>
<dbReference type="GO" id="GO:0004784">
    <property type="term" value="F:superoxide dismutase activity"/>
    <property type="evidence" value="ECO:0007669"/>
    <property type="project" value="InterPro"/>
</dbReference>
<dbReference type="InterPro" id="IPR019832">
    <property type="entry name" value="Mn/Fe_SOD_C"/>
</dbReference>
<dbReference type="VEuPathDB" id="FungiDB:HGUI_02878"/>
<name>A0A1L0FM88_9ASCO</name>
<dbReference type="InterPro" id="IPR036314">
    <property type="entry name" value="SOD_C_sf"/>
</dbReference>
<dbReference type="SUPFAM" id="SSF54719">
    <property type="entry name" value="Fe,Mn superoxide dismutase (SOD), C-terminal domain"/>
    <property type="match status" value="1"/>
</dbReference>
<dbReference type="Proteomes" id="UP000183365">
    <property type="component" value="Unassembled WGS sequence"/>
</dbReference>
<dbReference type="PANTHER" id="PTHR43595:SF1">
    <property type="entry name" value="SMALL RIBOSOMAL SUBUNIT PROTEIN MS43"/>
    <property type="match status" value="1"/>
</dbReference>
<evidence type="ECO:0000313" key="3">
    <source>
        <dbReference type="EMBL" id="SGZ40678.1"/>
    </source>
</evidence>
<organism evidence="3 4">
    <name type="scientific">Hanseniaspora guilliermondii</name>
    <dbReference type="NCBI Taxonomy" id="56406"/>
    <lineage>
        <taxon>Eukaryota</taxon>
        <taxon>Fungi</taxon>
        <taxon>Dikarya</taxon>
        <taxon>Ascomycota</taxon>
        <taxon>Saccharomycotina</taxon>
        <taxon>Saccharomycetes</taxon>
        <taxon>Saccharomycodales</taxon>
        <taxon>Saccharomycodaceae</taxon>
        <taxon>Hanseniaspora</taxon>
    </lineage>
</organism>